<dbReference type="EMBL" id="QJTC01000016">
    <property type="protein sequence ID" value="PYE76047.1"/>
    <property type="molecule type" value="Genomic_DNA"/>
</dbReference>
<evidence type="ECO:0000256" key="1">
    <source>
        <dbReference type="SAM" id="Phobius"/>
    </source>
</evidence>
<dbReference type="AlphaFoldDB" id="A0A318SEI7"/>
<comment type="caution">
    <text evidence="2">The sequence shown here is derived from an EMBL/GenBank/DDBJ whole genome shotgun (WGS) entry which is preliminary data.</text>
</comment>
<dbReference type="OrthoDB" id="6902852at2"/>
<keyword evidence="1" id="KW-0812">Transmembrane</keyword>
<dbReference type="RefSeq" id="WP_110466052.1">
    <property type="nucleotide sequence ID" value="NZ_JAMOFZ010000016.1"/>
</dbReference>
<evidence type="ECO:0000313" key="2">
    <source>
        <dbReference type="EMBL" id="PYE76047.1"/>
    </source>
</evidence>
<feature type="transmembrane region" description="Helical" evidence="1">
    <location>
        <begin position="20"/>
        <end position="41"/>
    </location>
</feature>
<organism evidence="2 3">
    <name type="scientific">Xylophilus ampelinus</name>
    <dbReference type="NCBI Taxonomy" id="54067"/>
    <lineage>
        <taxon>Bacteria</taxon>
        <taxon>Pseudomonadati</taxon>
        <taxon>Pseudomonadota</taxon>
        <taxon>Betaproteobacteria</taxon>
        <taxon>Burkholderiales</taxon>
        <taxon>Xylophilus</taxon>
    </lineage>
</organism>
<keyword evidence="3" id="KW-1185">Reference proteome</keyword>
<sequence>MSHSHSNIHARERRAQALALWGWPVVMGLLSIFGLLAALVYDGWGDTVSSIALAVPVLVIVWFGWVRKPARQDGDD</sequence>
<accession>A0A318SEI7</accession>
<dbReference type="Proteomes" id="UP000247540">
    <property type="component" value="Unassembled WGS sequence"/>
</dbReference>
<evidence type="ECO:0000313" key="3">
    <source>
        <dbReference type="Proteomes" id="UP000247540"/>
    </source>
</evidence>
<keyword evidence="1" id="KW-1133">Transmembrane helix</keyword>
<reference evidence="2 3" key="1">
    <citation type="submission" date="2018-06" db="EMBL/GenBank/DDBJ databases">
        <title>Genomic Encyclopedia of Type Strains, Phase III (KMG-III): the genomes of soil and plant-associated and newly described type strains.</title>
        <authorList>
            <person name="Whitman W."/>
        </authorList>
    </citation>
    <scope>NUCLEOTIDE SEQUENCE [LARGE SCALE GENOMIC DNA]</scope>
    <source>
        <strain evidence="2 3">CECT 7646</strain>
    </source>
</reference>
<proteinExistence type="predicted"/>
<feature type="transmembrane region" description="Helical" evidence="1">
    <location>
        <begin position="47"/>
        <end position="66"/>
    </location>
</feature>
<keyword evidence="1" id="KW-0472">Membrane</keyword>
<gene>
    <name evidence="2" type="ORF">DFQ15_1167</name>
</gene>
<protein>
    <submittedName>
        <fullName evidence="2">Uncharacterized protein</fullName>
    </submittedName>
</protein>
<name>A0A318SEI7_9BURK</name>